<evidence type="ECO:0000259" key="3">
    <source>
        <dbReference type="PROSITE" id="PS50158"/>
    </source>
</evidence>
<gene>
    <name evidence="4" type="ORF">ABG768_006573</name>
</gene>
<dbReference type="PANTHER" id="PTHR23095">
    <property type="entry name" value="PARANEOPLASTIC ANTIGEN"/>
    <property type="match status" value="1"/>
</dbReference>
<protein>
    <recommendedName>
        <fullName evidence="3">CCHC-type domain-containing protein</fullName>
    </recommendedName>
</protein>
<dbReference type="Proteomes" id="UP001479290">
    <property type="component" value="Unassembled WGS sequence"/>
</dbReference>
<keyword evidence="1" id="KW-0479">Metal-binding</keyword>
<dbReference type="InterPro" id="IPR026523">
    <property type="entry name" value="PNMA"/>
</dbReference>
<evidence type="ECO:0000256" key="2">
    <source>
        <dbReference type="SAM" id="MobiDB-lite"/>
    </source>
</evidence>
<reference evidence="4 5" key="1">
    <citation type="submission" date="2024-05" db="EMBL/GenBank/DDBJ databases">
        <title>A high-quality chromosomal-level genome assembly of Topmouth culter (Culter alburnus).</title>
        <authorList>
            <person name="Zhao H."/>
        </authorList>
    </citation>
    <scope>NUCLEOTIDE SEQUENCE [LARGE SCALE GENOMIC DNA]</scope>
    <source>
        <strain evidence="4">CATC2023</strain>
        <tissue evidence="4">Muscle</tissue>
    </source>
</reference>
<name>A0AAW1ZRY0_CULAL</name>
<dbReference type="EMBL" id="JAWDJR010000014">
    <property type="protein sequence ID" value="KAK9963383.1"/>
    <property type="molecule type" value="Genomic_DNA"/>
</dbReference>
<dbReference type="GO" id="GO:0008270">
    <property type="term" value="F:zinc ion binding"/>
    <property type="evidence" value="ECO:0007669"/>
    <property type="project" value="UniProtKB-KW"/>
</dbReference>
<dbReference type="InterPro" id="IPR001878">
    <property type="entry name" value="Znf_CCHC"/>
</dbReference>
<evidence type="ECO:0000256" key="1">
    <source>
        <dbReference type="PROSITE-ProRule" id="PRU00047"/>
    </source>
</evidence>
<dbReference type="InterPro" id="IPR048270">
    <property type="entry name" value="PNMA_C"/>
</dbReference>
<feature type="non-terminal residue" evidence="4">
    <location>
        <position position="1"/>
    </location>
</feature>
<feature type="compositionally biased region" description="Polar residues" evidence="2">
    <location>
        <begin position="231"/>
        <end position="243"/>
    </location>
</feature>
<feature type="domain" description="CCHC-type" evidence="3">
    <location>
        <begin position="254"/>
        <end position="269"/>
    </location>
</feature>
<keyword evidence="1" id="KW-0862">Zinc</keyword>
<evidence type="ECO:0000313" key="4">
    <source>
        <dbReference type="EMBL" id="KAK9963383.1"/>
    </source>
</evidence>
<proteinExistence type="predicted"/>
<feature type="region of interest" description="Disordered" evidence="2">
    <location>
        <begin position="218"/>
        <end position="245"/>
    </location>
</feature>
<evidence type="ECO:0000313" key="5">
    <source>
        <dbReference type="Proteomes" id="UP001479290"/>
    </source>
</evidence>
<sequence length="305" mass="34238">SLLPPASEIVRHLGATALPTAYLDILDSAFDAVEDGDDLFARFLNTLQNAGEKPSLYLQRLQTALLKAIKRGAVSNVEADTQLLKQFCRGCWNDALITNLQLEGKRDNPPSFSELLLQLHSEENRHSAKESRMRQHLNVHRHKVSSNVVSTNSFDWEQGAASEGSEIAELRWQVTKLQSQLSKQKAKKTDKPVPLQSDVLELKKQIAELQSQFTKLGSQKPLKQKGDCETKQSYSKPTASTVPKFQDRPKPGYCFRCGEDGHIASGCENDPNPSLVNEKWKQLRERQSLWDSQQCPGVSDSLNWN</sequence>
<dbReference type="Pfam" id="PF14893">
    <property type="entry name" value="PNMA"/>
    <property type="match status" value="1"/>
</dbReference>
<keyword evidence="5" id="KW-1185">Reference proteome</keyword>
<comment type="caution">
    <text evidence="4">The sequence shown here is derived from an EMBL/GenBank/DDBJ whole genome shotgun (WGS) entry which is preliminary data.</text>
</comment>
<dbReference type="GO" id="GO:0003676">
    <property type="term" value="F:nucleic acid binding"/>
    <property type="evidence" value="ECO:0007669"/>
    <property type="project" value="InterPro"/>
</dbReference>
<dbReference type="InterPro" id="IPR036875">
    <property type="entry name" value="Znf_CCHC_sf"/>
</dbReference>
<keyword evidence="1" id="KW-0863">Zinc-finger</keyword>
<accession>A0AAW1ZRY0</accession>
<organism evidence="4 5">
    <name type="scientific">Culter alburnus</name>
    <name type="common">Topmouth culter</name>
    <dbReference type="NCBI Taxonomy" id="194366"/>
    <lineage>
        <taxon>Eukaryota</taxon>
        <taxon>Metazoa</taxon>
        <taxon>Chordata</taxon>
        <taxon>Craniata</taxon>
        <taxon>Vertebrata</taxon>
        <taxon>Euteleostomi</taxon>
        <taxon>Actinopterygii</taxon>
        <taxon>Neopterygii</taxon>
        <taxon>Teleostei</taxon>
        <taxon>Ostariophysi</taxon>
        <taxon>Cypriniformes</taxon>
        <taxon>Xenocyprididae</taxon>
        <taxon>Xenocypridinae</taxon>
        <taxon>Culter</taxon>
    </lineage>
</organism>
<dbReference type="AlphaFoldDB" id="A0AAW1ZRY0"/>
<dbReference type="PANTHER" id="PTHR23095:SF53">
    <property type="entry name" value="ZINC FINGER CCHC DOMAIN-CONTAINING PROTEIN 12-LIKE"/>
    <property type="match status" value="1"/>
</dbReference>
<dbReference type="SUPFAM" id="SSF57756">
    <property type="entry name" value="Retrovirus zinc finger-like domains"/>
    <property type="match status" value="1"/>
</dbReference>
<dbReference type="PROSITE" id="PS50158">
    <property type="entry name" value="ZF_CCHC"/>
    <property type="match status" value="1"/>
</dbReference>